<dbReference type="InterPro" id="IPR048421">
    <property type="entry name" value="YqgU_beta-prop"/>
</dbReference>
<dbReference type="Pfam" id="PF21101">
    <property type="entry name" value="YqgU"/>
    <property type="match status" value="1"/>
</dbReference>
<evidence type="ECO:0000313" key="6">
    <source>
        <dbReference type="Proteomes" id="UP000234951"/>
    </source>
</evidence>
<evidence type="ECO:0000259" key="3">
    <source>
        <dbReference type="Pfam" id="PF21101"/>
    </source>
</evidence>
<feature type="compositionally biased region" description="Basic and acidic residues" evidence="1">
    <location>
        <begin position="35"/>
        <end position="48"/>
    </location>
</feature>
<keyword evidence="2" id="KW-0472">Membrane</keyword>
<dbReference type="Proteomes" id="UP000235114">
    <property type="component" value="Unassembled WGS sequence"/>
</dbReference>
<keyword evidence="2" id="KW-0812">Transmembrane</keyword>
<feature type="domain" description="YqgU-like 6-bladed beta-propeller" evidence="3">
    <location>
        <begin position="100"/>
        <end position="364"/>
    </location>
</feature>
<organism evidence="4 6">
    <name type="scientific">Bacillus canaveralius</name>
    <dbReference type="NCBI Taxonomy" id="1403243"/>
    <lineage>
        <taxon>Bacteria</taxon>
        <taxon>Bacillati</taxon>
        <taxon>Bacillota</taxon>
        <taxon>Bacilli</taxon>
        <taxon>Bacillales</taxon>
        <taxon>Bacillaceae</taxon>
        <taxon>Bacillus</taxon>
    </lineage>
</organism>
<keyword evidence="2" id="KW-1133">Transmembrane helix</keyword>
<sequence>MGKRKTTRKKYYNFIFLFCIIIFTTILSSCSQEKESEPHSDIEEKDIGKNPPAPTFWDEQAITPIKIPDGAFNRVNGWIDNETVLFTTNLSQGSNVFTYNLRSGESSLLYESRSPIVDVHISPSKRQFLIHSAPSTYAGVITVLDRSGKETFSKQIESFELALEWNPYDENAILVSSFAEDWTYSTYLLNVSGGELTKVNLPEPFAHWLNKKELVFLDWDENNPGLLAPLVKKEIDKPGETALFENIIEVSTFKNLLITVSVNREKPDQAIYTFLSNDLKKVASISFPHLSTFSGWLVPHFDFMETARRFITFRPLSSGEADNYASGFQLVSHDLKSGDETIYFQGMDNEPISCSPDGMMCLVGYQLEKLLILNAKKVIPLTKTDV</sequence>
<feature type="region of interest" description="Disordered" evidence="1">
    <location>
        <begin position="35"/>
        <end position="54"/>
    </location>
</feature>
<evidence type="ECO:0000313" key="7">
    <source>
        <dbReference type="Proteomes" id="UP000235114"/>
    </source>
</evidence>
<dbReference type="EMBL" id="PGVA01000004">
    <property type="protein sequence ID" value="PLR85956.1"/>
    <property type="molecule type" value="Genomic_DNA"/>
</dbReference>
<gene>
    <name evidence="4" type="ORF">CU635_02665</name>
    <name evidence="5" type="ORF">CVD25_04375</name>
</gene>
<keyword evidence="7" id="KW-1185">Reference proteome</keyword>
<reference evidence="5 7" key="2">
    <citation type="submission" date="2017-12" db="EMBL/GenBank/DDBJ databases">
        <title>Comparative Functional Genomics of Dry Heat Resistant strains isolated from the Viking Spacecraft.</title>
        <authorList>
            <person name="Seuylemezian A."/>
            <person name="Cooper K."/>
            <person name="Vaishampayan P."/>
        </authorList>
    </citation>
    <scope>NUCLEOTIDE SEQUENCE [LARGE SCALE GENOMIC DNA]</scope>
    <source>
        <strain evidence="5 7">ATCC 29669</strain>
    </source>
</reference>
<evidence type="ECO:0000256" key="2">
    <source>
        <dbReference type="SAM" id="Phobius"/>
    </source>
</evidence>
<feature type="transmembrane region" description="Helical" evidence="2">
    <location>
        <begin position="12"/>
        <end position="29"/>
    </location>
</feature>
<dbReference type="SUPFAM" id="SSF82171">
    <property type="entry name" value="DPP6 N-terminal domain-like"/>
    <property type="match status" value="1"/>
</dbReference>
<dbReference type="PROSITE" id="PS51257">
    <property type="entry name" value="PROKAR_LIPOPROTEIN"/>
    <property type="match status" value="1"/>
</dbReference>
<evidence type="ECO:0000256" key="1">
    <source>
        <dbReference type="SAM" id="MobiDB-lite"/>
    </source>
</evidence>
<dbReference type="OrthoDB" id="2168335at2"/>
<evidence type="ECO:0000313" key="5">
    <source>
        <dbReference type="EMBL" id="PLS00075.1"/>
    </source>
</evidence>
<dbReference type="Proteomes" id="UP000234951">
    <property type="component" value="Unassembled WGS sequence"/>
</dbReference>
<reference evidence="4 6" key="1">
    <citation type="submission" date="2017-11" db="EMBL/GenBank/DDBJ databases">
        <title>Comparitive Functional Genomics of Dry Heat Resistant strains isolated from the Viking Spacecraft.</title>
        <authorList>
            <person name="Seuylemezian A."/>
            <person name="Cooper K."/>
            <person name="Vaishampayan P."/>
        </authorList>
    </citation>
    <scope>NUCLEOTIDE SEQUENCE [LARGE SCALE GENOMIC DNA]</scope>
    <source>
        <strain evidence="4 6">M4.6</strain>
    </source>
</reference>
<dbReference type="EMBL" id="PGVD01000013">
    <property type="protein sequence ID" value="PLS00075.1"/>
    <property type="molecule type" value="Genomic_DNA"/>
</dbReference>
<dbReference type="AlphaFoldDB" id="A0A2N5GR79"/>
<proteinExistence type="predicted"/>
<accession>A0A2N5GR79</accession>
<dbReference type="RefSeq" id="WP_101575620.1">
    <property type="nucleotide sequence ID" value="NZ_PGVA01000004.1"/>
</dbReference>
<protein>
    <recommendedName>
        <fullName evidence="3">YqgU-like 6-bladed beta-propeller domain-containing protein</fullName>
    </recommendedName>
</protein>
<comment type="caution">
    <text evidence="4">The sequence shown here is derived from an EMBL/GenBank/DDBJ whole genome shotgun (WGS) entry which is preliminary data.</text>
</comment>
<evidence type="ECO:0000313" key="4">
    <source>
        <dbReference type="EMBL" id="PLR85956.1"/>
    </source>
</evidence>
<name>A0A2N5GR79_9BACI</name>